<evidence type="ECO:0000256" key="11">
    <source>
        <dbReference type="ARBA" id="ARBA00048094"/>
    </source>
</evidence>
<evidence type="ECO:0000256" key="12">
    <source>
        <dbReference type="ARBA" id="ARBA00048425"/>
    </source>
</evidence>
<protein>
    <recommendedName>
        <fullName evidence="6">Cyanophycin synthetase</fullName>
        <ecNumber evidence="5">6.3.2.29</ecNumber>
        <ecNumber evidence="4">6.3.2.30</ecNumber>
    </recommendedName>
    <alternativeName>
        <fullName evidence="10">Cyanophycin synthase</fullName>
    </alternativeName>
</protein>
<dbReference type="InterPro" id="IPR036565">
    <property type="entry name" value="Mur-like_cat_sf"/>
</dbReference>
<evidence type="ECO:0000256" key="3">
    <source>
        <dbReference type="ARBA" id="ARBA00011738"/>
    </source>
</evidence>
<dbReference type="AlphaFoldDB" id="A0A1I5ZNG1"/>
<dbReference type="EC" id="6.3.2.30" evidence="4"/>
<dbReference type="NCBIfam" id="TIGR02068">
    <property type="entry name" value="cya_phycin_syn"/>
    <property type="match status" value="1"/>
</dbReference>
<reference evidence="16" key="1">
    <citation type="submission" date="2016-10" db="EMBL/GenBank/DDBJ databases">
        <authorList>
            <person name="Varghese N."/>
            <person name="Submissions S."/>
        </authorList>
    </citation>
    <scope>NUCLEOTIDE SEQUENCE [LARGE SCALE GENOMIC DNA]</scope>
    <source>
        <strain evidence="16">JCM 10271</strain>
    </source>
</reference>
<comment type="subunit">
    <text evidence="3">Homodimer.</text>
</comment>
<dbReference type="InterPro" id="IPR011810">
    <property type="entry name" value="Cya_phycin_syn"/>
</dbReference>
<accession>A0A1I5ZNG1</accession>
<dbReference type="InterPro" id="IPR013221">
    <property type="entry name" value="Mur_ligase_cen"/>
</dbReference>
<dbReference type="PANTHER" id="PTHR23135:SF18">
    <property type="entry name" value="CYANOPHYCIN SYNTHETASE"/>
    <property type="match status" value="1"/>
</dbReference>
<dbReference type="Gene3D" id="3.90.190.20">
    <property type="entry name" value="Mur ligase, C-terminal domain"/>
    <property type="match status" value="1"/>
</dbReference>
<evidence type="ECO:0000256" key="1">
    <source>
        <dbReference type="ARBA" id="ARBA00003184"/>
    </source>
</evidence>
<dbReference type="Pfam" id="PF02875">
    <property type="entry name" value="Mur_ligase_C"/>
    <property type="match status" value="1"/>
</dbReference>
<keyword evidence="16" id="KW-1185">Reference proteome</keyword>
<dbReference type="STRING" id="93684.SAMN05421853_11137"/>
<feature type="domain" description="ATP-grasp" evidence="14">
    <location>
        <begin position="220"/>
        <end position="477"/>
    </location>
</feature>
<evidence type="ECO:0000256" key="7">
    <source>
        <dbReference type="ARBA" id="ARBA00022598"/>
    </source>
</evidence>
<evidence type="ECO:0000313" key="15">
    <source>
        <dbReference type="EMBL" id="SFQ58026.1"/>
    </source>
</evidence>
<comment type="catalytic activity">
    <reaction evidence="12">
        <text>[L-4-(L-arginin-2-N-yl)aspartate](n) + L-aspartate + ATP = [L-4-(L-arginin-2-N-yl)aspartate](n)-L-aspartate + ADP + phosphate + H(+)</text>
        <dbReference type="Rhea" id="RHEA:13277"/>
        <dbReference type="Rhea" id="RHEA-COMP:13728"/>
        <dbReference type="Rhea" id="RHEA-COMP:13733"/>
        <dbReference type="ChEBI" id="CHEBI:15378"/>
        <dbReference type="ChEBI" id="CHEBI:29991"/>
        <dbReference type="ChEBI" id="CHEBI:30616"/>
        <dbReference type="ChEBI" id="CHEBI:43474"/>
        <dbReference type="ChEBI" id="CHEBI:137986"/>
        <dbReference type="ChEBI" id="CHEBI:137990"/>
        <dbReference type="ChEBI" id="CHEBI:456216"/>
        <dbReference type="EC" id="6.3.2.29"/>
    </reaction>
</comment>
<evidence type="ECO:0000256" key="10">
    <source>
        <dbReference type="ARBA" id="ARBA00031353"/>
    </source>
</evidence>
<dbReference type="Pfam" id="PF18921">
    <property type="entry name" value="Cyanophycin_syn"/>
    <property type="match status" value="1"/>
</dbReference>
<dbReference type="Gene3D" id="3.40.1190.10">
    <property type="entry name" value="Mur-like, catalytic domain"/>
    <property type="match status" value="1"/>
</dbReference>
<dbReference type="InterPro" id="IPR044019">
    <property type="entry name" value="Cyanophycin_syn_N"/>
</dbReference>
<dbReference type="GO" id="GO:0071161">
    <property type="term" value="F:cyanophycin synthetase activity (L-arginine-adding)"/>
    <property type="evidence" value="ECO:0007669"/>
    <property type="project" value="UniProtKB-EC"/>
</dbReference>
<organism evidence="15 16">
    <name type="scientific">Roseivivax halotolerans</name>
    <dbReference type="NCBI Taxonomy" id="93684"/>
    <lineage>
        <taxon>Bacteria</taxon>
        <taxon>Pseudomonadati</taxon>
        <taxon>Pseudomonadota</taxon>
        <taxon>Alphaproteobacteria</taxon>
        <taxon>Rhodobacterales</taxon>
        <taxon>Roseobacteraceae</taxon>
        <taxon>Roseivivax</taxon>
    </lineage>
</organism>
<dbReference type="NCBIfam" id="NF010623">
    <property type="entry name" value="PRK14016.1"/>
    <property type="match status" value="1"/>
</dbReference>
<evidence type="ECO:0000256" key="6">
    <source>
        <dbReference type="ARBA" id="ARBA00022036"/>
    </source>
</evidence>
<gene>
    <name evidence="15" type="ORF">SAMN05421853_11137</name>
</gene>
<comment type="similarity">
    <text evidence="2">In the C-terminal section; belongs to the MurCDEF family.</text>
</comment>
<dbReference type="GO" id="GO:0046872">
    <property type="term" value="F:metal ion binding"/>
    <property type="evidence" value="ECO:0007669"/>
    <property type="project" value="InterPro"/>
</dbReference>
<evidence type="ECO:0000256" key="2">
    <source>
        <dbReference type="ARBA" id="ARBA00009060"/>
    </source>
</evidence>
<dbReference type="GO" id="GO:0071160">
    <property type="term" value="F:cyanophycin synthetase activity (L-aspartate-adding)"/>
    <property type="evidence" value="ECO:0007669"/>
    <property type="project" value="UniProtKB-EC"/>
</dbReference>
<comment type="function">
    <text evidence="1">Catalyzes the ATP-dependent polymerization of arginine and aspartate to multi-L-arginyl-poly-L-aspartic acid (cyanophycin; a water-insoluble reserve polymer).</text>
</comment>
<keyword evidence="7" id="KW-0436">Ligase</keyword>
<dbReference type="Pfam" id="PF13549">
    <property type="entry name" value="ATP-grasp_5"/>
    <property type="match status" value="1"/>
</dbReference>
<evidence type="ECO:0000259" key="14">
    <source>
        <dbReference type="PROSITE" id="PS50975"/>
    </source>
</evidence>
<name>A0A1I5ZNG1_9RHOB</name>
<evidence type="ECO:0000256" key="5">
    <source>
        <dbReference type="ARBA" id="ARBA00013005"/>
    </source>
</evidence>
<dbReference type="Pfam" id="PF08245">
    <property type="entry name" value="Mur_ligase_M"/>
    <property type="match status" value="1"/>
</dbReference>
<dbReference type="PROSITE" id="PS50975">
    <property type="entry name" value="ATP_GRASP"/>
    <property type="match status" value="1"/>
</dbReference>
<dbReference type="PANTHER" id="PTHR23135">
    <property type="entry name" value="MUR LIGASE FAMILY MEMBER"/>
    <property type="match status" value="1"/>
</dbReference>
<dbReference type="RefSeq" id="WP_093013819.1">
    <property type="nucleotide sequence ID" value="NZ_FOXV01000011.1"/>
</dbReference>
<dbReference type="SUPFAM" id="SSF53244">
    <property type="entry name" value="MurD-like peptide ligases, peptide-binding domain"/>
    <property type="match status" value="1"/>
</dbReference>
<dbReference type="SUPFAM" id="SSF56059">
    <property type="entry name" value="Glutathione synthetase ATP-binding domain-like"/>
    <property type="match status" value="1"/>
</dbReference>
<evidence type="ECO:0000256" key="13">
    <source>
        <dbReference type="PROSITE-ProRule" id="PRU00409"/>
    </source>
</evidence>
<keyword evidence="9 13" id="KW-0067">ATP-binding</keyword>
<sequence length="884" mass="95930">MQILEHRALRGPNYYSRYKAIYMRLDIEELEERPSDKVEGIAERLEALIPTIHHHRCSVGEAGGFLQRVRHGTWAGHMVEHVAIELQNLVGFSVGYGKTVDSYDKGIYNVVYRYRDEATGLAAGQAAVEIVQQLYDNEDVDLQPYIDSLKEVRDANALGPSTGAIVDAAKARNIPAYNLTEGTSYTQLGHGIKQRRFQATVTDASGIIGHSIADDKDWTKQILGEAGVPVPHGQTCYSFEEAQAAAEWIGWPVVTKPLSGNHGRGVTTDINTLEDLRSGYDAAVARARDDYAGVIVESYIKGEDHRMLVIGGKLVAAARRRPAHVVGDGKTTIQALIDIENKDPRRGVGHENLLTQINVDEQTHRMLEQAGYTLDTVLPEGEIAFLKSTANISTGGTAADLTDEVHPEVRFAMERIGRLVGLDVIGIDLLCENVSIPLDRQSAGVVEVNAGPGFRMHMSPTHGHPRPVGQHVVDMLFPDQTDDGRIPITAITGTNGKTTTTRLTSHILRQAGWSVGMGCTGTVEIDNNVILRGDYSGPAAAQAVLREPTVEHAVLEVARGGIMRRGLGFDEADVGVLLNIASDHLGERGIHTLEELARCKTVVVDAVKRKGEGGYCVLNADDPLVMDQGTYWARGEIIYFTMNPDNPDLAEHLSNLGMVMSVKNGWIVLLRGKVTVEIVKVNDVPIAFEGHAPFNVQNAMAAAAAALAHGIEIDDIRAGLLTFHPTPAQMPGRTNYFEADGVKCLIDYGHNVPALEALEPLVTGLGTQRRIAVSTAPGNRRDEDLMALGAQLAKMCDEVYVYETDARGREEGEVARLIHEGAASGGEAGRVEIIMGEAEAVDRAMESARQGDFLLLLVDDIDGTTERLKGRSFPTQAELAQPDN</sequence>
<dbReference type="SUPFAM" id="SSF53623">
    <property type="entry name" value="MurD-like peptide ligases, catalytic domain"/>
    <property type="match status" value="1"/>
</dbReference>
<evidence type="ECO:0000256" key="4">
    <source>
        <dbReference type="ARBA" id="ARBA00012968"/>
    </source>
</evidence>
<dbReference type="Proteomes" id="UP000243106">
    <property type="component" value="Unassembled WGS sequence"/>
</dbReference>
<dbReference type="EMBL" id="FOXV01000011">
    <property type="protein sequence ID" value="SFQ58026.1"/>
    <property type="molecule type" value="Genomic_DNA"/>
</dbReference>
<comment type="catalytic activity">
    <reaction evidence="11">
        <text>[L-4-(L-arginin-2-N-yl)aspartate](n)-L-aspartate + L-arginine + ATP = [L-4-(L-arginin-2-N-yl)aspartate](n+1) + ADP + phosphate + H(+)</text>
        <dbReference type="Rhea" id="RHEA:23888"/>
        <dbReference type="Rhea" id="RHEA-COMP:13732"/>
        <dbReference type="Rhea" id="RHEA-COMP:13733"/>
        <dbReference type="ChEBI" id="CHEBI:15378"/>
        <dbReference type="ChEBI" id="CHEBI:30616"/>
        <dbReference type="ChEBI" id="CHEBI:32682"/>
        <dbReference type="ChEBI" id="CHEBI:43474"/>
        <dbReference type="ChEBI" id="CHEBI:137986"/>
        <dbReference type="ChEBI" id="CHEBI:137990"/>
        <dbReference type="ChEBI" id="CHEBI:456216"/>
        <dbReference type="EC" id="6.3.2.30"/>
    </reaction>
</comment>
<dbReference type="Gene3D" id="3.30.470.20">
    <property type="entry name" value="ATP-grasp fold, B domain"/>
    <property type="match status" value="2"/>
</dbReference>
<dbReference type="EC" id="6.3.2.29" evidence="5"/>
<dbReference type="InterPro" id="IPR004101">
    <property type="entry name" value="Mur_ligase_C"/>
</dbReference>
<proteinExistence type="inferred from homology"/>
<keyword evidence="8 13" id="KW-0547">Nucleotide-binding</keyword>
<dbReference type="InterPro" id="IPR036615">
    <property type="entry name" value="Mur_ligase_C_dom_sf"/>
</dbReference>
<dbReference type="GO" id="GO:0005524">
    <property type="term" value="F:ATP binding"/>
    <property type="evidence" value="ECO:0007669"/>
    <property type="project" value="UniProtKB-UniRule"/>
</dbReference>
<evidence type="ECO:0000313" key="16">
    <source>
        <dbReference type="Proteomes" id="UP000243106"/>
    </source>
</evidence>
<evidence type="ECO:0000256" key="9">
    <source>
        <dbReference type="ARBA" id="ARBA00022840"/>
    </source>
</evidence>
<evidence type="ECO:0000256" key="8">
    <source>
        <dbReference type="ARBA" id="ARBA00022741"/>
    </source>
</evidence>
<dbReference type="InterPro" id="IPR011761">
    <property type="entry name" value="ATP-grasp"/>
</dbReference>